<sequence length="203" mass="22674">MKKTFLKHVVAPIIVALLVLTPITHVSAAVRNVDTTPVITQDEVESGIQDNSDELPDEFIVRDQISPNEPVSQERQLLKSASLGYEKWTKVSKTRKVTKGFIAWHPEWKNYQYNVSGYFFSNAKVSVSASVGYGKFSFSVAKSSSAGQYIKADPKKWTRPAIYGNVDITKYTVKKYNGAGIYTGSTTKYTNTATETFIKSRNK</sequence>
<feature type="signal peptide" evidence="1">
    <location>
        <begin position="1"/>
        <end position="28"/>
    </location>
</feature>
<name>A0A0E0UTH4_LISMM</name>
<dbReference type="Proteomes" id="UP000000486">
    <property type="component" value="Chromosome"/>
</dbReference>
<feature type="chain" id="PRO_5002374278" evidence="1">
    <location>
        <begin position="29"/>
        <end position="203"/>
    </location>
</feature>
<dbReference type="EMBL" id="CP002816">
    <property type="protein sequence ID" value="AEH91671.1"/>
    <property type="molecule type" value="Genomic_DNA"/>
</dbReference>
<evidence type="ECO:0000313" key="2">
    <source>
        <dbReference type="EMBL" id="AEH91671.1"/>
    </source>
</evidence>
<dbReference type="KEGG" id="lmq:LMM7_0666"/>
<protein>
    <submittedName>
        <fullName evidence="2">Uncharacterized protein</fullName>
    </submittedName>
</protein>
<dbReference type="PATRIC" id="fig|1030009.3.peg.656"/>
<dbReference type="AlphaFoldDB" id="A0A0E0UTH4"/>
<gene>
    <name evidence="2" type="ordered locus">LMM7_0666</name>
</gene>
<accession>A0A0E0UTH4</accession>
<dbReference type="RefSeq" id="WP_012581810.1">
    <property type="nucleotide sequence ID" value="NC_017537.1"/>
</dbReference>
<proteinExistence type="predicted"/>
<keyword evidence="1" id="KW-0732">Signal</keyword>
<evidence type="ECO:0000313" key="3">
    <source>
        <dbReference type="Proteomes" id="UP000000486"/>
    </source>
</evidence>
<reference evidence="2 3" key="1">
    <citation type="journal article" date="2011" name="J. Bacteriol.">
        <title>Genome sequence of the nonpathogenic Listeria monocytogenes serovar 4a strain M7.</title>
        <authorList>
            <person name="Chen J."/>
            <person name="Xia Y."/>
            <person name="Cheng C."/>
            <person name="Fang C."/>
            <person name="Shan Y."/>
            <person name="Jin G."/>
            <person name="Fang W."/>
        </authorList>
    </citation>
    <scope>NUCLEOTIDE SEQUENCE [LARGE SCALE GENOMIC DNA]</scope>
    <source>
        <strain evidence="2 3">M7</strain>
    </source>
</reference>
<organism evidence="2 3">
    <name type="scientific">Listeria monocytogenes serotype 4a (strain M7)</name>
    <dbReference type="NCBI Taxonomy" id="1030009"/>
    <lineage>
        <taxon>Bacteria</taxon>
        <taxon>Bacillati</taxon>
        <taxon>Bacillota</taxon>
        <taxon>Bacilli</taxon>
        <taxon>Bacillales</taxon>
        <taxon>Listeriaceae</taxon>
        <taxon>Listeria</taxon>
    </lineage>
</organism>
<dbReference type="HOGENOM" id="CLU_1347545_0_0_9"/>
<evidence type="ECO:0000256" key="1">
    <source>
        <dbReference type="SAM" id="SignalP"/>
    </source>
</evidence>